<protein>
    <submittedName>
        <fullName evidence="2">Uncharacterized protein</fullName>
    </submittedName>
</protein>
<dbReference type="RefSeq" id="XP_067823788.1">
    <property type="nucleotide sequence ID" value="XM_067967718.1"/>
</dbReference>
<dbReference type="Proteomes" id="UP000294530">
    <property type="component" value="Unassembled WGS sequence"/>
</dbReference>
<feature type="region of interest" description="Disordered" evidence="1">
    <location>
        <begin position="1"/>
        <end position="30"/>
    </location>
</feature>
<keyword evidence="3" id="KW-1185">Reference proteome</keyword>
<evidence type="ECO:0000256" key="1">
    <source>
        <dbReference type="SAM" id="MobiDB-lite"/>
    </source>
</evidence>
<evidence type="ECO:0000313" key="3">
    <source>
        <dbReference type="Proteomes" id="UP000294530"/>
    </source>
</evidence>
<name>A0A976P057_BRELC</name>
<evidence type="ECO:0000313" key="2">
    <source>
        <dbReference type="EMBL" id="TDH74290.1"/>
    </source>
</evidence>
<dbReference type="AlphaFoldDB" id="A0A976P057"/>
<dbReference type="KEGG" id="blac:94353389"/>
<gene>
    <name evidence="2" type="ORF">CCR75_009679</name>
</gene>
<dbReference type="EMBL" id="SHOA02000007">
    <property type="protein sequence ID" value="TDH74290.1"/>
    <property type="molecule type" value="Genomic_DNA"/>
</dbReference>
<dbReference type="GeneID" id="94353389"/>
<organism evidence="2 3">
    <name type="scientific">Bremia lactucae</name>
    <name type="common">Lettuce downy mildew</name>
    <dbReference type="NCBI Taxonomy" id="4779"/>
    <lineage>
        <taxon>Eukaryota</taxon>
        <taxon>Sar</taxon>
        <taxon>Stramenopiles</taxon>
        <taxon>Oomycota</taxon>
        <taxon>Peronosporomycetes</taxon>
        <taxon>Peronosporales</taxon>
        <taxon>Peronosporaceae</taxon>
        <taxon>Bremia</taxon>
    </lineage>
</organism>
<reference evidence="2 3" key="1">
    <citation type="journal article" date="2021" name="Genome Biol.">
        <title>AFLAP: assembly-free linkage analysis pipeline using k-mers from genome sequencing data.</title>
        <authorList>
            <person name="Fletcher K."/>
            <person name="Zhang L."/>
            <person name="Gil J."/>
            <person name="Han R."/>
            <person name="Cavanaugh K."/>
            <person name="Michelmore R."/>
        </authorList>
    </citation>
    <scope>NUCLEOTIDE SEQUENCE [LARGE SCALE GENOMIC DNA]</scope>
    <source>
        <strain evidence="2 3">SF5</strain>
    </source>
</reference>
<proteinExistence type="predicted"/>
<comment type="caution">
    <text evidence="2">The sequence shown here is derived from an EMBL/GenBank/DDBJ whole genome shotgun (WGS) entry which is preliminary data.</text>
</comment>
<feature type="compositionally biased region" description="Low complexity" evidence="1">
    <location>
        <begin position="12"/>
        <end position="25"/>
    </location>
</feature>
<accession>A0A976P057</accession>
<sequence length="88" mass="9659">MDINKVVPGIEQSQGSSKARQSAKSSRARKGCRLDSVSKEIKTWNCLSSSNDTAPPILCWSADNPWLDDDMNSMLFVLKLAALSLEES</sequence>